<organism evidence="4 5">
    <name type="scientific">Epilithonimonas pallida</name>
    <dbReference type="NCBI Taxonomy" id="373671"/>
    <lineage>
        <taxon>Bacteria</taxon>
        <taxon>Pseudomonadati</taxon>
        <taxon>Bacteroidota</taxon>
        <taxon>Flavobacteriia</taxon>
        <taxon>Flavobacteriales</taxon>
        <taxon>Weeksellaceae</taxon>
        <taxon>Chryseobacterium group</taxon>
        <taxon>Epilithonimonas</taxon>
    </lineage>
</organism>
<comment type="caution">
    <text evidence="4">The sequence shown here is derived from an EMBL/GenBank/DDBJ whole genome shotgun (WGS) entry which is preliminary data.</text>
</comment>
<feature type="transmembrane region" description="Helical" evidence="2">
    <location>
        <begin position="84"/>
        <end position="102"/>
    </location>
</feature>
<dbReference type="CDD" id="cd03794">
    <property type="entry name" value="GT4_WbuB-like"/>
    <property type="match status" value="1"/>
</dbReference>
<dbReference type="PANTHER" id="PTHR46401">
    <property type="entry name" value="GLYCOSYLTRANSFERASE WBBK-RELATED"/>
    <property type="match status" value="1"/>
</dbReference>
<keyword evidence="2" id="KW-1133">Transmembrane helix</keyword>
<feature type="domain" description="Glycosyl transferase family 1" evidence="3">
    <location>
        <begin position="213"/>
        <end position="364"/>
    </location>
</feature>
<keyword evidence="2" id="KW-0472">Membrane</keyword>
<protein>
    <submittedName>
        <fullName evidence="4">Glycosyltransferase involved in cell wall bisynthesis</fullName>
    </submittedName>
</protein>
<dbReference type="InterPro" id="IPR001296">
    <property type="entry name" value="Glyco_trans_1"/>
</dbReference>
<dbReference type="Proteomes" id="UP001158050">
    <property type="component" value="Unassembled WGS sequence"/>
</dbReference>
<keyword evidence="5" id="KW-1185">Reference proteome</keyword>
<dbReference type="SUPFAM" id="SSF53756">
    <property type="entry name" value="UDP-Glycosyltransferase/glycogen phosphorylase"/>
    <property type="match status" value="1"/>
</dbReference>
<evidence type="ECO:0000256" key="2">
    <source>
        <dbReference type="SAM" id="Phobius"/>
    </source>
</evidence>
<accession>A0ABY1R5N4</accession>
<proteinExistence type="predicted"/>
<dbReference type="RefSeq" id="WP_283417321.1">
    <property type="nucleotide sequence ID" value="NZ_FXUO01000006.1"/>
</dbReference>
<evidence type="ECO:0000313" key="4">
    <source>
        <dbReference type="EMBL" id="SMP94808.1"/>
    </source>
</evidence>
<keyword evidence="2" id="KW-0812">Transmembrane</keyword>
<gene>
    <name evidence="4" type="ORF">SAMN05421679_106138</name>
</gene>
<keyword evidence="1" id="KW-0808">Transferase</keyword>
<dbReference type="Pfam" id="PF00534">
    <property type="entry name" value="Glycos_transf_1"/>
    <property type="match status" value="1"/>
</dbReference>
<reference evidence="4 5" key="1">
    <citation type="submission" date="2017-05" db="EMBL/GenBank/DDBJ databases">
        <authorList>
            <person name="Varghese N."/>
            <person name="Submissions S."/>
        </authorList>
    </citation>
    <scope>NUCLEOTIDE SEQUENCE [LARGE SCALE GENOMIC DNA]</scope>
    <source>
        <strain evidence="4 5">DSM 18015</strain>
    </source>
</reference>
<evidence type="ECO:0000256" key="1">
    <source>
        <dbReference type="ARBA" id="ARBA00022679"/>
    </source>
</evidence>
<evidence type="ECO:0000259" key="3">
    <source>
        <dbReference type="Pfam" id="PF00534"/>
    </source>
</evidence>
<evidence type="ECO:0000313" key="5">
    <source>
        <dbReference type="Proteomes" id="UP001158050"/>
    </source>
</evidence>
<dbReference type="EMBL" id="FXUO01000006">
    <property type="protein sequence ID" value="SMP94808.1"/>
    <property type="molecule type" value="Genomic_DNA"/>
</dbReference>
<sequence length="401" mass="46259">MNNIKKDKLWVYSEFFFPDETATSYIMTTVCNKLTEKYDVEVICGESVLQKPNEQELYLKLNPAVKLRRIKTFQVDKNKNWSRIINFLALSFTFFCHLLFKTKKGDKVFTVTNPATFVVLASFATVIKKSKITILVHDVFPENTVAGGYIKDKSNFKYRFIEYIFNKAYSKFEKIIVLGRDMKNVFEKKLFNYNQKPNIQIIENWADTENITPSNKINLDNRIIIQYAGNIGSVQGLDYLFKVIKDVKNDEIFFDFIGNGKLKSSLVKYSKKNGMKNVSFKESFSRDLQNDMLNNCNLAIVSLSKGMYGLGVPSKTYNILAAGKPILYIGDKNSEIALLIEEYNIGYYFQHENKADLLSFLNDLKVNKYESELLLKGKNARELAETLFAENIILDKFKSIV</sequence>
<dbReference type="PANTHER" id="PTHR46401:SF2">
    <property type="entry name" value="GLYCOSYLTRANSFERASE WBBK-RELATED"/>
    <property type="match status" value="1"/>
</dbReference>
<name>A0ABY1R5N4_9FLAO</name>
<dbReference type="Gene3D" id="3.40.50.2000">
    <property type="entry name" value="Glycogen Phosphorylase B"/>
    <property type="match status" value="2"/>
</dbReference>